<dbReference type="AlphaFoldDB" id="A0ABD4T4C6"/>
<evidence type="ECO:0000313" key="4">
    <source>
        <dbReference type="Proteomes" id="UP000031561"/>
    </source>
</evidence>
<evidence type="ECO:0000256" key="2">
    <source>
        <dbReference type="SAM" id="SignalP"/>
    </source>
</evidence>
<dbReference type="EMBL" id="JTHE03000061">
    <property type="protein sequence ID" value="MCM1983295.1"/>
    <property type="molecule type" value="Genomic_DNA"/>
</dbReference>
<dbReference type="Pfam" id="PF14218">
    <property type="entry name" value="COP23"/>
    <property type="match status" value="1"/>
</dbReference>
<feature type="signal peptide" evidence="2">
    <location>
        <begin position="1"/>
        <end position="27"/>
    </location>
</feature>
<gene>
    <name evidence="3" type="ORF">QQ91_0010755</name>
</gene>
<name>A0ABD4T4C6_9CYAN</name>
<feature type="compositionally biased region" description="Low complexity" evidence="1">
    <location>
        <begin position="39"/>
        <end position="71"/>
    </location>
</feature>
<sequence length="271" mass="28861">MRYLSLNSVIGLSLVLNSIFGATQVFAGPTPPRNSQEQPAASSPTVPSSEPPSLGEEGATETGAPETGAPEIGIPETGAKNSLDPVRSSTPGSSSSDPGATEASRTVYECMKSRGRLFTVAHTSRGMIPLIEWRSLVFGQQWTPEVRCNTVSNRFQQFSAQNLLQFISTGALNNYPIICVSKEYGDCLNDGLLLTLEPKDDPNQVLRSLFDLSSHITRSGSKTVIDMEYLLDEKAPLEATEGDLAPAGSVKAPADPAGPPSADPNSNRWPL</sequence>
<dbReference type="InterPro" id="IPR025478">
    <property type="entry name" value="COP23"/>
</dbReference>
<organism evidence="3 4">
    <name type="scientific">Lyngbya confervoides BDU141951</name>
    <dbReference type="NCBI Taxonomy" id="1574623"/>
    <lineage>
        <taxon>Bacteria</taxon>
        <taxon>Bacillati</taxon>
        <taxon>Cyanobacteriota</taxon>
        <taxon>Cyanophyceae</taxon>
        <taxon>Oscillatoriophycideae</taxon>
        <taxon>Oscillatoriales</taxon>
        <taxon>Microcoleaceae</taxon>
        <taxon>Lyngbya</taxon>
    </lineage>
</organism>
<keyword evidence="4" id="KW-1185">Reference proteome</keyword>
<keyword evidence="2" id="KW-0732">Signal</keyword>
<evidence type="ECO:0000313" key="3">
    <source>
        <dbReference type="EMBL" id="MCM1983295.1"/>
    </source>
</evidence>
<accession>A0ABD4T4C6</accession>
<comment type="caution">
    <text evidence="3">The sequence shown here is derived from an EMBL/GenBank/DDBJ whole genome shotgun (WGS) entry which is preliminary data.</text>
</comment>
<dbReference type="Proteomes" id="UP000031561">
    <property type="component" value="Unassembled WGS sequence"/>
</dbReference>
<feature type="region of interest" description="Disordered" evidence="1">
    <location>
        <begin position="241"/>
        <end position="271"/>
    </location>
</feature>
<feature type="compositionally biased region" description="Low complexity" evidence="1">
    <location>
        <begin position="88"/>
        <end position="99"/>
    </location>
</feature>
<protein>
    <submittedName>
        <fullName evidence="3">COP23 domain-containing protein</fullName>
    </submittedName>
</protein>
<feature type="region of interest" description="Disordered" evidence="1">
    <location>
        <begin position="29"/>
        <end position="104"/>
    </location>
</feature>
<feature type="chain" id="PRO_5044824313" evidence="2">
    <location>
        <begin position="28"/>
        <end position="271"/>
    </location>
</feature>
<proteinExistence type="predicted"/>
<dbReference type="RefSeq" id="WP_166274950.1">
    <property type="nucleotide sequence ID" value="NZ_JTHE03000061.1"/>
</dbReference>
<evidence type="ECO:0000256" key="1">
    <source>
        <dbReference type="SAM" id="MobiDB-lite"/>
    </source>
</evidence>
<reference evidence="3 4" key="1">
    <citation type="journal article" date="2015" name="Genome Announc.">
        <title>Draft Genome Sequence of Filamentous Marine Cyanobacterium Lyngbya confervoides Strain BDU141951.</title>
        <authorList>
            <person name="Chandrababunaidu M.M."/>
            <person name="Sen D."/>
            <person name="Tripathy S."/>
        </authorList>
    </citation>
    <scope>NUCLEOTIDE SEQUENCE [LARGE SCALE GENOMIC DNA]</scope>
    <source>
        <strain evidence="3 4">BDU141951</strain>
    </source>
</reference>